<dbReference type="PATRIC" id="fig|1398.26.peg.692"/>
<dbReference type="EMBL" id="LQYG01000083">
    <property type="protein sequence ID" value="KYC60833.1"/>
    <property type="molecule type" value="Genomic_DNA"/>
</dbReference>
<evidence type="ECO:0000313" key="1">
    <source>
        <dbReference type="EMBL" id="KYC60833.1"/>
    </source>
</evidence>
<dbReference type="Proteomes" id="UP000075288">
    <property type="component" value="Unassembled WGS sequence"/>
</dbReference>
<accession>A0A150JU61</accession>
<gene>
    <name evidence="1" type="ORF">B4098_3077</name>
</gene>
<protein>
    <submittedName>
        <fullName evidence="1">Uncharacterized protein</fullName>
    </submittedName>
</protein>
<evidence type="ECO:0000313" key="2">
    <source>
        <dbReference type="Proteomes" id="UP000075288"/>
    </source>
</evidence>
<proteinExistence type="predicted"/>
<reference evidence="1 2" key="1">
    <citation type="submission" date="2016-01" db="EMBL/GenBank/DDBJ databases">
        <title>Genome Sequences of Twelve Sporeforming Bacillus Species Isolated from Foods.</title>
        <authorList>
            <person name="Berendsen E.M."/>
            <person name="Wells-Bennik M.H."/>
            <person name="Krawcyk A.O."/>
            <person name="De Jong A."/>
            <person name="Holsappel S."/>
            <person name="Eijlander R.T."/>
            <person name="Kuipers O.P."/>
        </authorList>
    </citation>
    <scope>NUCLEOTIDE SEQUENCE [LARGE SCALE GENOMIC DNA]</scope>
    <source>
        <strain evidence="1 2">B4098</strain>
    </source>
</reference>
<dbReference type="AlphaFoldDB" id="A0A150JU61"/>
<sequence length="47" mass="5716">MSVFRITENRRLIMMSVEKRGAEIQNPVPRFIFAVKKRDFHARRRNI</sequence>
<comment type="caution">
    <text evidence="1">The sequence shown here is derived from an EMBL/GenBank/DDBJ whole genome shotgun (WGS) entry which is preliminary data.</text>
</comment>
<organism evidence="1 2">
    <name type="scientific">Heyndrickxia coagulans</name>
    <name type="common">Weizmannia coagulans</name>
    <dbReference type="NCBI Taxonomy" id="1398"/>
    <lineage>
        <taxon>Bacteria</taxon>
        <taxon>Bacillati</taxon>
        <taxon>Bacillota</taxon>
        <taxon>Bacilli</taxon>
        <taxon>Bacillales</taxon>
        <taxon>Bacillaceae</taxon>
        <taxon>Heyndrickxia</taxon>
    </lineage>
</organism>
<name>A0A150JU61_HEYCO</name>